<keyword evidence="1" id="KW-0812">Transmembrane</keyword>
<dbReference type="EMBL" id="CP050063">
    <property type="protein sequence ID" value="QIP12943.1"/>
    <property type="molecule type" value="Genomic_DNA"/>
</dbReference>
<keyword evidence="1" id="KW-1133">Transmembrane helix</keyword>
<name>A0A6G9AL60_9BACT</name>
<evidence type="ECO:0000256" key="1">
    <source>
        <dbReference type="SAM" id="Phobius"/>
    </source>
</evidence>
<reference evidence="2 3" key="1">
    <citation type="submission" date="2020-03" db="EMBL/GenBank/DDBJ databases">
        <authorList>
            <person name="Kim M.K."/>
        </authorList>
    </citation>
    <scope>NUCLEOTIDE SEQUENCE [LARGE SCALE GENOMIC DNA]</scope>
    <source>
        <strain evidence="2 3">BT328</strain>
    </source>
</reference>
<feature type="transmembrane region" description="Helical" evidence="1">
    <location>
        <begin position="52"/>
        <end position="70"/>
    </location>
</feature>
<proteinExistence type="predicted"/>
<protein>
    <recommendedName>
        <fullName evidence="4">DUF1648 domain-containing protein</fullName>
    </recommendedName>
</protein>
<accession>A0A6G9AL60</accession>
<dbReference type="AlphaFoldDB" id="A0A6G9AL60"/>
<evidence type="ECO:0008006" key="4">
    <source>
        <dbReference type="Google" id="ProtNLM"/>
    </source>
</evidence>
<dbReference type="RefSeq" id="WP_167207538.1">
    <property type="nucleotide sequence ID" value="NZ_CP050063.1"/>
</dbReference>
<feature type="transmembrane region" description="Helical" evidence="1">
    <location>
        <begin position="99"/>
        <end position="123"/>
    </location>
</feature>
<evidence type="ECO:0000313" key="2">
    <source>
        <dbReference type="EMBL" id="QIP12943.1"/>
    </source>
</evidence>
<keyword evidence="3" id="KW-1185">Reference proteome</keyword>
<evidence type="ECO:0000313" key="3">
    <source>
        <dbReference type="Proteomes" id="UP000501802"/>
    </source>
</evidence>
<feature type="transmembrane region" description="Helical" evidence="1">
    <location>
        <begin position="129"/>
        <end position="153"/>
    </location>
</feature>
<feature type="transmembrane region" description="Helical" evidence="1">
    <location>
        <begin position="12"/>
        <end position="32"/>
    </location>
</feature>
<keyword evidence="1" id="KW-0472">Membrane</keyword>
<dbReference type="Proteomes" id="UP000501802">
    <property type="component" value="Chromosome"/>
</dbReference>
<organism evidence="2 3">
    <name type="scientific">Spirosoma aureum</name>
    <dbReference type="NCBI Taxonomy" id="2692134"/>
    <lineage>
        <taxon>Bacteria</taxon>
        <taxon>Pseudomonadati</taxon>
        <taxon>Bacteroidota</taxon>
        <taxon>Cytophagia</taxon>
        <taxon>Cytophagales</taxon>
        <taxon>Cytophagaceae</taxon>
        <taxon>Spirosoma</taxon>
    </lineage>
</organism>
<gene>
    <name evidence="2" type="ORF">G8759_10065</name>
</gene>
<dbReference type="KEGG" id="spib:G8759_10065"/>
<sequence>MSTYERNANRLTVFLLLVEIGLAVAGTIKLSGPIPIHFKGNGEPNRWGNPSTLLVIAFVGCCLVGLLWIIRHSSTELMNISGSPTSENRANQQQNTNQLLATIRAIVAGLFLGVISQILWVSFYHQKQIILWPSFLFIALILASTLFGLISALRLSADR</sequence>